<dbReference type="PANTHER" id="PTHR47893:SF1">
    <property type="entry name" value="REGULATORY PROTEIN PCHR"/>
    <property type="match status" value="1"/>
</dbReference>
<gene>
    <name evidence="5" type="ORF">GCM10010984_15780</name>
    <name evidence="6" type="ORF">SAMN05443634_102327</name>
</gene>
<dbReference type="Pfam" id="PF12833">
    <property type="entry name" value="HTH_18"/>
    <property type="match status" value="1"/>
</dbReference>
<keyword evidence="2 6" id="KW-0238">DNA-binding</keyword>
<dbReference type="AlphaFoldDB" id="A0A1M6UDL0"/>
<evidence type="ECO:0000256" key="3">
    <source>
        <dbReference type="ARBA" id="ARBA00023163"/>
    </source>
</evidence>
<keyword evidence="1" id="KW-0805">Transcription regulation</keyword>
<dbReference type="EMBL" id="FRBH01000002">
    <property type="protein sequence ID" value="SHK67332.1"/>
    <property type="molecule type" value="Genomic_DNA"/>
</dbReference>
<proteinExistence type="predicted"/>
<keyword evidence="8" id="KW-1185">Reference proteome</keyword>
<evidence type="ECO:0000259" key="4">
    <source>
        <dbReference type="PROSITE" id="PS01124"/>
    </source>
</evidence>
<dbReference type="GO" id="GO:0043565">
    <property type="term" value="F:sequence-specific DNA binding"/>
    <property type="evidence" value="ECO:0007669"/>
    <property type="project" value="InterPro"/>
</dbReference>
<organism evidence="6 7">
    <name type="scientific">Chishuiella changwenlii</name>
    <dbReference type="NCBI Taxonomy" id="1434701"/>
    <lineage>
        <taxon>Bacteria</taxon>
        <taxon>Pseudomonadati</taxon>
        <taxon>Bacteroidota</taxon>
        <taxon>Flavobacteriia</taxon>
        <taxon>Flavobacteriales</taxon>
        <taxon>Weeksellaceae</taxon>
        <taxon>Chishuiella</taxon>
    </lineage>
</organism>
<dbReference type="PROSITE" id="PS01124">
    <property type="entry name" value="HTH_ARAC_FAMILY_2"/>
    <property type="match status" value="1"/>
</dbReference>
<evidence type="ECO:0000313" key="6">
    <source>
        <dbReference type="EMBL" id="SHK67332.1"/>
    </source>
</evidence>
<dbReference type="SUPFAM" id="SSF46689">
    <property type="entry name" value="Homeodomain-like"/>
    <property type="match status" value="1"/>
</dbReference>
<dbReference type="InterPro" id="IPR018060">
    <property type="entry name" value="HTH_AraC"/>
</dbReference>
<evidence type="ECO:0000313" key="7">
    <source>
        <dbReference type="Proteomes" id="UP000184120"/>
    </source>
</evidence>
<dbReference type="STRING" id="1434701.SAMN05443634_102327"/>
<dbReference type="OrthoDB" id="799767at2"/>
<name>A0A1M6UDL0_9FLAO</name>
<dbReference type="GO" id="GO:0003700">
    <property type="term" value="F:DNA-binding transcription factor activity"/>
    <property type="evidence" value="ECO:0007669"/>
    <property type="project" value="InterPro"/>
</dbReference>
<dbReference type="SMART" id="SM00342">
    <property type="entry name" value="HTH_ARAC"/>
    <property type="match status" value="1"/>
</dbReference>
<dbReference type="RefSeq" id="WP_072929810.1">
    <property type="nucleotide sequence ID" value="NZ_BMFL01000010.1"/>
</dbReference>
<reference evidence="7" key="3">
    <citation type="submission" date="2016-11" db="EMBL/GenBank/DDBJ databases">
        <authorList>
            <person name="Varghese N."/>
            <person name="Submissions S."/>
        </authorList>
    </citation>
    <scope>NUCLEOTIDE SEQUENCE [LARGE SCALE GENOMIC DNA]</scope>
    <source>
        <strain evidence="7">DSM 27989</strain>
    </source>
</reference>
<evidence type="ECO:0000256" key="1">
    <source>
        <dbReference type="ARBA" id="ARBA00023015"/>
    </source>
</evidence>
<dbReference type="InterPro" id="IPR020449">
    <property type="entry name" value="Tscrpt_reg_AraC-type_HTH"/>
</dbReference>
<reference evidence="5" key="1">
    <citation type="journal article" date="2014" name="Int. J. Syst. Evol. Microbiol.">
        <title>Complete genome of a new Firmicutes species belonging to the dominant human colonic microbiota ('Ruminococcus bicirculans') reveals two chromosomes and a selective capacity to utilize plant glucans.</title>
        <authorList>
            <consortium name="NISC Comparative Sequencing Program"/>
            <person name="Wegmann U."/>
            <person name="Louis P."/>
            <person name="Goesmann A."/>
            <person name="Henrissat B."/>
            <person name="Duncan S.H."/>
            <person name="Flint H.J."/>
        </authorList>
    </citation>
    <scope>NUCLEOTIDE SEQUENCE</scope>
    <source>
        <strain evidence="5">CGMCC 1.12707</strain>
    </source>
</reference>
<dbReference type="InterPro" id="IPR009057">
    <property type="entry name" value="Homeodomain-like_sf"/>
</dbReference>
<dbReference type="Proteomes" id="UP000650994">
    <property type="component" value="Unassembled WGS sequence"/>
</dbReference>
<accession>A0A1M6UDL0</accession>
<dbReference type="Gene3D" id="1.10.10.60">
    <property type="entry name" value="Homeodomain-like"/>
    <property type="match status" value="2"/>
</dbReference>
<dbReference type="PRINTS" id="PR00032">
    <property type="entry name" value="HTHARAC"/>
</dbReference>
<sequence length="326" mass="38642">MGAVENYSTLEKEIFNFLSQDKENYLKNELCEFHIDKIFSNSDFIIHEYKYLFSKDHTLKFVTTTSKYIEVAFIFNDQTIEDKINDKKNTYLPNHNYIYYTPNGVDVEIYYKKDVTYRNLDIYVATDYFNEFLQKTNYIKSFVTSITKEKFTRLIEDGIPISPQMLHTISEIRECNLTGIPKEYFMKSRIMYLLQLIFEWIEENKSFSFSNNSSQLKNTDINTLHDIHNFIEHNPKTYYTIEQLSDQFAINEFKLKKGFKELFGMGIFQFSTQIHMKYALHLLKYSDLSIKEIAYKTGYSSPSAFSVAFKKECGTSPNKMRNHSTE</sequence>
<keyword evidence="3" id="KW-0804">Transcription</keyword>
<dbReference type="EMBL" id="BMFL01000010">
    <property type="protein sequence ID" value="GGE99037.1"/>
    <property type="molecule type" value="Genomic_DNA"/>
</dbReference>
<reference evidence="5" key="5">
    <citation type="submission" date="2024-05" db="EMBL/GenBank/DDBJ databases">
        <authorList>
            <person name="Sun Q."/>
            <person name="Zhou Y."/>
        </authorList>
    </citation>
    <scope>NUCLEOTIDE SEQUENCE</scope>
    <source>
        <strain evidence="5">CGMCC 1.12707</strain>
    </source>
</reference>
<dbReference type="PANTHER" id="PTHR47893">
    <property type="entry name" value="REGULATORY PROTEIN PCHR"/>
    <property type="match status" value="1"/>
</dbReference>
<dbReference type="InterPro" id="IPR053142">
    <property type="entry name" value="PchR_regulatory_protein"/>
</dbReference>
<feature type="domain" description="HTH araC/xylS-type" evidence="4">
    <location>
        <begin position="225"/>
        <end position="323"/>
    </location>
</feature>
<evidence type="ECO:0000256" key="2">
    <source>
        <dbReference type="ARBA" id="ARBA00023125"/>
    </source>
</evidence>
<reference evidence="6" key="2">
    <citation type="submission" date="2016-11" db="EMBL/GenBank/DDBJ databases">
        <authorList>
            <person name="Jaros S."/>
            <person name="Januszkiewicz K."/>
            <person name="Wedrychowicz H."/>
        </authorList>
    </citation>
    <scope>NUCLEOTIDE SEQUENCE [LARGE SCALE GENOMIC DNA]</scope>
    <source>
        <strain evidence="6">DSM 27989</strain>
    </source>
</reference>
<dbReference type="Proteomes" id="UP000184120">
    <property type="component" value="Unassembled WGS sequence"/>
</dbReference>
<evidence type="ECO:0000313" key="5">
    <source>
        <dbReference type="EMBL" id="GGE99037.1"/>
    </source>
</evidence>
<evidence type="ECO:0000313" key="8">
    <source>
        <dbReference type="Proteomes" id="UP000650994"/>
    </source>
</evidence>
<protein>
    <submittedName>
        <fullName evidence="6">AraC-type DNA-binding protein</fullName>
    </submittedName>
</protein>
<reference evidence="8" key="4">
    <citation type="journal article" date="2019" name="Int. J. Syst. Evol. Microbiol.">
        <title>The Global Catalogue of Microorganisms (GCM) 10K type strain sequencing project: providing services to taxonomists for standard genome sequencing and annotation.</title>
        <authorList>
            <consortium name="The Broad Institute Genomics Platform"/>
            <consortium name="The Broad Institute Genome Sequencing Center for Infectious Disease"/>
            <person name="Wu L."/>
            <person name="Ma J."/>
        </authorList>
    </citation>
    <scope>NUCLEOTIDE SEQUENCE [LARGE SCALE GENOMIC DNA]</scope>
    <source>
        <strain evidence="8">CGMCC 1.12707</strain>
    </source>
</reference>